<dbReference type="SMART" id="SM00331">
    <property type="entry name" value="PP2C_SIG"/>
    <property type="match status" value="1"/>
</dbReference>
<evidence type="ECO:0000313" key="3">
    <source>
        <dbReference type="Proteomes" id="UP000644693"/>
    </source>
</evidence>
<sequence length="286" mass="29899">MTQFAASTHPGLKRDHNEDCYDASPELGLWLVADGVGGHAHGEVASGIVKETVKSAVASGKSLTDAITKSHQAILKEIDRRADGSNMGSTVVVLHLQGSDFDLAWVGDSRAYLYRDDGLEQLSRDHNPVSEMLRQGILTPEQAAVHPERHVLSQSLGVSSNVVVNPDSASGTLAAGEQIILCSDGLSDELTDAGIAAIMAREATPQAQVDALIHGALNAGGSDNVTVVVVGTPSARPAAPHGGIDLETTQNIGHAVATNKTERVSHTGKVWLLVGALLLLGLWLLL</sequence>
<dbReference type="Gene3D" id="3.60.40.10">
    <property type="entry name" value="PPM-type phosphatase domain"/>
    <property type="match status" value="1"/>
</dbReference>
<dbReference type="AlphaFoldDB" id="A0A918XM98"/>
<gene>
    <name evidence="2" type="ORF">GCM10007053_29870</name>
</gene>
<keyword evidence="3" id="KW-1185">Reference proteome</keyword>
<dbReference type="SUPFAM" id="SSF81606">
    <property type="entry name" value="PP2C-like"/>
    <property type="match status" value="1"/>
</dbReference>
<dbReference type="SMART" id="SM00332">
    <property type="entry name" value="PP2Cc"/>
    <property type="match status" value="1"/>
</dbReference>
<feature type="domain" description="PPM-type phosphatase" evidence="1">
    <location>
        <begin position="3"/>
        <end position="232"/>
    </location>
</feature>
<dbReference type="InterPro" id="IPR015655">
    <property type="entry name" value="PP2C"/>
</dbReference>
<reference evidence="2" key="2">
    <citation type="submission" date="2020-09" db="EMBL/GenBank/DDBJ databases">
        <authorList>
            <person name="Sun Q."/>
            <person name="Kim S."/>
        </authorList>
    </citation>
    <scope>NUCLEOTIDE SEQUENCE</scope>
    <source>
        <strain evidence="2">KCTC 23430</strain>
    </source>
</reference>
<dbReference type="Pfam" id="PF00481">
    <property type="entry name" value="PP2C"/>
    <property type="match status" value="1"/>
</dbReference>
<organism evidence="2 3">
    <name type="scientific">Parahalioglobus pacificus</name>
    <dbReference type="NCBI Taxonomy" id="930806"/>
    <lineage>
        <taxon>Bacteria</taxon>
        <taxon>Pseudomonadati</taxon>
        <taxon>Pseudomonadota</taxon>
        <taxon>Gammaproteobacteria</taxon>
        <taxon>Cellvibrionales</taxon>
        <taxon>Halieaceae</taxon>
        <taxon>Parahalioglobus</taxon>
    </lineage>
</organism>
<dbReference type="InterPro" id="IPR001932">
    <property type="entry name" value="PPM-type_phosphatase-like_dom"/>
</dbReference>
<dbReference type="PROSITE" id="PS51746">
    <property type="entry name" value="PPM_2"/>
    <property type="match status" value="1"/>
</dbReference>
<name>A0A918XM98_9GAMM</name>
<dbReference type="Proteomes" id="UP000644693">
    <property type="component" value="Unassembled WGS sequence"/>
</dbReference>
<dbReference type="GO" id="GO:0004722">
    <property type="term" value="F:protein serine/threonine phosphatase activity"/>
    <property type="evidence" value="ECO:0007669"/>
    <property type="project" value="InterPro"/>
</dbReference>
<dbReference type="RefSeq" id="WP_189478643.1">
    <property type="nucleotide sequence ID" value="NZ_BMYM01000004.1"/>
</dbReference>
<reference evidence="2" key="1">
    <citation type="journal article" date="2014" name="Int. J. Syst. Evol. Microbiol.">
        <title>Complete genome sequence of Corynebacterium casei LMG S-19264T (=DSM 44701T), isolated from a smear-ripened cheese.</title>
        <authorList>
            <consortium name="US DOE Joint Genome Institute (JGI-PGF)"/>
            <person name="Walter F."/>
            <person name="Albersmeier A."/>
            <person name="Kalinowski J."/>
            <person name="Ruckert C."/>
        </authorList>
    </citation>
    <scope>NUCLEOTIDE SEQUENCE</scope>
    <source>
        <strain evidence="2">KCTC 23430</strain>
    </source>
</reference>
<dbReference type="EMBL" id="BMYM01000004">
    <property type="protein sequence ID" value="GHD38880.1"/>
    <property type="molecule type" value="Genomic_DNA"/>
</dbReference>
<comment type="caution">
    <text evidence="2">The sequence shown here is derived from an EMBL/GenBank/DDBJ whole genome shotgun (WGS) entry which is preliminary data.</text>
</comment>
<dbReference type="InterPro" id="IPR036457">
    <property type="entry name" value="PPM-type-like_dom_sf"/>
</dbReference>
<accession>A0A918XM98</accession>
<proteinExistence type="predicted"/>
<dbReference type="CDD" id="cd00143">
    <property type="entry name" value="PP2Cc"/>
    <property type="match status" value="1"/>
</dbReference>
<evidence type="ECO:0000313" key="2">
    <source>
        <dbReference type="EMBL" id="GHD38880.1"/>
    </source>
</evidence>
<dbReference type="PANTHER" id="PTHR47992">
    <property type="entry name" value="PROTEIN PHOSPHATASE"/>
    <property type="match status" value="1"/>
</dbReference>
<evidence type="ECO:0000259" key="1">
    <source>
        <dbReference type="PROSITE" id="PS51746"/>
    </source>
</evidence>
<protein>
    <submittedName>
        <fullName evidence="2">Protein phosphatase</fullName>
    </submittedName>
</protein>